<evidence type="ECO:0000259" key="4">
    <source>
        <dbReference type="PROSITE" id="PS01124"/>
    </source>
</evidence>
<dbReference type="SMART" id="SM00342">
    <property type="entry name" value="HTH_ARAC"/>
    <property type="match status" value="1"/>
</dbReference>
<dbReference type="PANTHER" id="PTHR46796:SF6">
    <property type="entry name" value="ARAC SUBFAMILY"/>
    <property type="match status" value="1"/>
</dbReference>
<feature type="domain" description="HTH cro/C1-type" evidence="5">
    <location>
        <begin position="172"/>
        <end position="193"/>
    </location>
</feature>
<evidence type="ECO:0000256" key="3">
    <source>
        <dbReference type="ARBA" id="ARBA00023163"/>
    </source>
</evidence>
<dbReference type="SUPFAM" id="SSF46689">
    <property type="entry name" value="Homeodomain-like"/>
    <property type="match status" value="2"/>
</dbReference>
<dbReference type="EMBL" id="JAUYVI010000009">
    <property type="protein sequence ID" value="MDQ7251181.1"/>
    <property type="molecule type" value="Genomic_DNA"/>
</dbReference>
<dbReference type="PANTHER" id="PTHR46796">
    <property type="entry name" value="HTH-TYPE TRANSCRIPTIONAL ACTIVATOR RHAS-RELATED"/>
    <property type="match status" value="1"/>
</dbReference>
<reference evidence="7" key="1">
    <citation type="submission" date="2023-08" db="EMBL/GenBank/DDBJ databases">
        <title>Rhodospirillaceae gen. nov., a novel taxon isolated from the Yangtze River Yuezi River estuary sludge.</title>
        <authorList>
            <person name="Ruan L."/>
        </authorList>
    </citation>
    <scope>NUCLEOTIDE SEQUENCE [LARGE SCALE GENOMIC DNA]</scope>
    <source>
        <strain evidence="7">R-7</strain>
    </source>
</reference>
<evidence type="ECO:0000256" key="1">
    <source>
        <dbReference type="ARBA" id="ARBA00023015"/>
    </source>
</evidence>
<evidence type="ECO:0000259" key="5">
    <source>
        <dbReference type="PROSITE" id="PS50943"/>
    </source>
</evidence>
<dbReference type="Proteomes" id="UP001230156">
    <property type="component" value="Unassembled WGS sequence"/>
</dbReference>
<organism evidence="6 7">
    <name type="scientific">Dongia sedimenti</name>
    <dbReference type="NCBI Taxonomy" id="3064282"/>
    <lineage>
        <taxon>Bacteria</taxon>
        <taxon>Pseudomonadati</taxon>
        <taxon>Pseudomonadota</taxon>
        <taxon>Alphaproteobacteria</taxon>
        <taxon>Rhodospirillales</taxon>
        <taxon>Dongiaceae</taxon>
        <taxon>Dongia</taxon>
    </lineage>
</organism>
<dbReference type="InterPro" id="IPR018060">
    <property type="entry name" value="HTH_AraC"/>
</dbReference>
<dbReference type="InterPro" id="IPR050204">
    <property type="entry name" value="AraC_XylS_family_regulators"/>
</dbReference>
<comment type="caution">
    <text evidence="6">The sequence shown here is derived from an EMBL/GenBank/DDBJ whole genome shotgun (WGS) entry which is preliminary data.</text>
</comment>
<protein>
    <submittedName>
        <fullName evidence="6">Helix-turn-helix transcriptional regulator</fullName>
    </submittedName>
</protein>
<evidence type="ECO:0000313" key="6">
    <source>
        <dbReference type="EMBL" id="MDQ7251181.1"/>
    </source>
</evidence>
<dbReference type="InterPro" id="IPR009057">
    <property type="entry name" value="Homeodomain-like_sf"/>
</dbReference>
<dbReference type="RefSeq" id="WP_379961294.1">
    <property type="nucleotide sequence ID" value="NZ_JAUYVI010000009.1"/>
</dbReference>
<dbReference type="PROSITE" id="PS01124">
    <property type="entry name" value="HTH_ARAC_FAMILY_2"/>
    <property type="match status" value="1"/>
</dbReference>
<keyword evidence="1" id="KW-0805">Transcription regulation</keyword>
<dbReference type="InterPro" id="IPR001387">
    <property type="entry name" value="Cro/C1-type_HTH"/>
</dbReference>
<name>A0ABU0YTZ2_9PROT</name>
<feature type="domain" description="HTH araC/xylS-type" evidence="4">
    <location>
        <begin position="167"/>
        <end position="263"/>
    </location>
</feature>
<dbReference type="Pfam" id="PF12833">
    <property type="entry name" value="HTH_18"/>
    <property type="match status" value="1"/>
</dbReference>
<evidence type="ECO:0000256" key="2">
    <source>
        <dbReference type="ARBA" id="ARBA00023125"/>
    </source>
</evidence>
<keyword evidence="3" id="KW-0804">Transcription</keyword>
<proteinExistence type="predicted"/>
<keyword evidence="7" id="KW-1185">Reference proteome</keyword>
<gene>
    <name evidence="6" type="ORF">Q8A70_26070</name>
</gene>
<evidence type="ECO:0000313" key="7">
    <source>
        <dbReference type="Proteomes" id="UP001230156"/>
    </source>
</evidence>
<sequence length="263" mass="29387">MDQRIDLKPRRFERPETWTVELLPRTGYEAQYTPAAPVIGFAFESQTGLHAFGTDRRSFYRARPNGLAFVPAGCDVFSSSERGGEYLKITLGPKMQAPWTWARRFSDAVDPAAIAAATDLRRLLLARDAIDPLDCERLVLALEARAAARLLMEPGRAEAWMTPQRLRRIDELIEARLEAKLTVQELAEALGLSAGFFARAFKRATGRAPHDYIIDRRIARARLLLRDRTLGLAAVALASGFASHAHMTATFRTRLGISPRSLR</sequence>
<dbReference type="Gene3D" id="1.10.10.60">
    <property type="entry name" value="Homeodomain-like"/>
    <property type="match status" value="1"/>
</dbReference>
<keyword evidence="2" id="KW-0238">DNA-binding</keyword>
<accession>A0ABU0YTZ2</accession>
<dbReference type="PROSITE" id="PS50943">
    <property type="entry name" value="HTH_CROC1"/>
    <property type="match status" value="1"/>
</dbReference>